<dbReference type="AlphaFoldDB" id="A0A5J4RVW0"/>
<sequence length="71" mass="7753">ITNETKATDRVIRVGMCVAIDMKISSIGGIITEAVIEANIKNMIRIAMNKYDPVSGDYIQLVKLIRSASAK</sequence>
<feature type="non-terminal residue" evidence="1">
    <location>
        <position position="1"/>
    </location>
</feature>
<protein>
    <submittedName>
        <fullName evidence="1">Uncharacterized protein</fullName>
    </submittedName>
</protein>
<name>A0A5J4RVW0_9EUKA</name>
<comment type="caution">
    <text evidence="1">The sequence shown here is derived from an EMBL/GenBank/DDBJ whole genome shotgun (WGS) entry which is preliminary data.</text>
</comment>
<organism evidence="1 2">
    <name type="scientific">Streblomastix strix</name>
    <dbReference type="NCBI Taxonomy" id="222440"/>
    <lineage>
        <taxon>Eukaryota</taxon>
        <taxon>Metamonada</taxon>
        <taxon>Preaxostyla</taxon>
        <taxon>Oxymonadida</taxon>
        <taxon>Streblomastigidae</taxon>
        <taxon>Streblomastix</taxon>
    </lineage>
</organism>
<accession>A0A5J4RVW0</accession>
<evidence type="ECO:0000313" key="1">
    <source>
        <dbReference type="EMBL" id="KAA6337839.1"/>
    </source>
</evidence>
<proteinExistence type="predicted"/>
<gene>
    <name evidence="1" type="ORF">EZS28_052754</name>
</gene>
<dbReference type="Proteomes" id="UP000324800">
    <property type="component" value="Unassembled WGS sequence"/>
</dbReference>
<evidence type="ECO:0000313" key="2">
    <source>
        <dbReference type="Proteomes" id="UP000324800"/>
    </source>
</evidence>
<dbReference type="EMBL" id="SNRW01041356">
    <property type="protein sequence ID" value="KAA6337839.1"/>
    <property type="molecule type" value="Genomic_DNA"/>
</dbReference>
<reference evidence="1 2" key="1">
    <citation type="submission" date="2019-03" db="EMBL/GenBank/DDBJ databases">
        <title>Single cell metagenomics reveals metabolic interactions within the superorganism composed of flagellate Streblomastix strix and complex community of Bacteroidetes bacteria on its surface.</title>
        <authorList>
            <person name="Treitli S.C."/>
            <person name="Kolisko M."/>
            <person name="Husnik F."/>
            <person name="Keeling P."/>
            <person name="Hampl V."/>
        </authorList>
    </citation>
    <scope>NUCLEOTIDE SEQUENCE [LARGE SCALE GENOMIC DNA]</scope>
    <source>
        <strain evidence="1">ST1C</strain>
    </source>
</reference>